<evidence type="ECO:0000313" key="1">
    <source>
        <dbReference type="EMBL" id="OGC91774.1"/>
    </source>
</evidence>
<dbReference type="Proteomes" id="UP000178176">
    <property type="component" value="Unassembled WGS sequence"/>
</dbReference>
<reference evidence="1 2" key="1">
    <citation type="journal article" date="2016" name="Nat. Commun.">
        <title>Thousands of microbial genomes shed light on interconnected biogeochemical processes in an aquifer system.</title>
        <authorList>
            <person name="Anantharaman K."/>
            <person name="Brown C.T."/>
            <person name="Hug L.A."/>
            <person name="Sharon I."/>
            <person name="Castelle C.J."/>
            <person name="Probst A.J."/>
            <person name="Thomas B.C."/>
            <person name="Singh A."/>
            <person name="Wilkins M.J."/>
            <person name="Karaoz U."/>
            <person name="Brodie E.L."/>
            <person name="Williams K.H."/>
            <person name="Hubbard S.S."/>
            <person name="Banfield J.F."/>
        </authorList>
    </citation>
    <scope>NUCLEOTIDE SEQUENCE [LARGE SCALE GENOMIC DNA]</scope>
</reference>
<accession>A0A1F4YD11</accession>
<protein>
    <recommendedName>
        <fullName evidence="3">DUF4012 domain-containing protein</fullName>
    </recommendedName>
</protein>
<proteinExistence type="predicted"/>
<dbReference type="InterPro" id="IPR025101">
    <property type="entry name" value="DUF4012"/>
</dbReference>
<gene>
    <name evidence="1" type="ORF">A2876_01550</name>
</gene>
<name>A0A1F4YD11_9BACT</name>
<comment type="caution">
    <text evidence="1">The sequence shown here is derived from an EMBL/GenBank/DDBJ whole genome shotgun (WGS) entry which is preliminary data.</text>
</comment>
<dbReference type="EMBL" id="MEXH01000029">
    <property type="protein sequence ID" value="OGC91774.1"/>
    <property type="molecule type" value="Genomic_DNA"/>
</dbReference>
<evidence type="ECO:0000313" key="2">
    <source>
        <dbReference type="Proteomes" id="UP000178176"/>
    </source>
</evidence>
<organism evidence="1 2">
    <name type="scientific">Candidatus Amesbacteria bacterium RIFCSPHIGHO2_01_FULL_48_32b</name>
    <dbReference type="NCBI Taxonomy" id="1797253"/>
    <lineage>
        <taxon>Bacteria</taxon>
        <taxon>Candidatus Amesiibacteriota</taxon>
    </lineage>
</organism>
<evidence type="ECO:0008006" key="3">
    <source>
        <dbReference type="Google" id="ProtNLM"/>
    </source>
</evidence>
<dbReference type="Pfam" id="PF13196">
    <property type="entry name" value="DUF4012"/>
    <property type="match status" value="1"/>
</dbReference>
<dbReference type="AlphaFoldDB" id="A0A1F4YD11"/>
<sequence>MKMKRVLFIGFGSLGLFVGIAGMCGWSGARVFRRIMNNELRVMNGDFKLFKWCISGVPVIGDIENLINGKTYYVLLQNNYELRATGGFMGSYAKISTERGIKEIKIQDIYVPDGQIAGHVEPPYPIQEAFRIGNWWLRDSNWDPDFASAAATVAWFLDQGGEPSADGVVAVNQLVVLQLLKVLGPIEVKDYGKTVTEQNFYSLAQTNAEWGWFPGSSGKRDFLGAVSKEMIEKVKKINLIGLINLIDLMNEQLRRKQVLVWMRDGQLETAIGRLGWGGRLEDEWDKNSDYMYIVESNLGANKANCCVTRLIDQEVSGGDEKVTVTWKNGGDYRHPLPPVFWGGDYRNYVRVVIPSSHNVKAVKMGDRVLRKAGPEDFATANSLRQSMTDDMYVVEPRGELQIIGFWVIVSVGEKVRAEIEYKSVRAGEYKILVKRQPGIEGFDYKLTVDDKVKVDEFVDQDIWIK</sequence>